<dbReference type="KEGG" id="mic:Mic7113_2929"/>
<accession>K9WFY8</accession>
<keyword evidence="3" id="KW-1185">Reference proteome</keyword>
<evidence type="ECO:0000313" key="3">
    <source>
        <dbReference type="Proteomes" id="UP000010471"/>
    </source>
</evidence>
<proteinExistence type="predicted"/>
<dbReference type="InterPro" id="IPR001387">
    <property type="entry name" value="Cro/C1-type_HTH"/>
</dbReference>
<dbReference type="SMART" id="SM00530">
    <property type="entry name" value="HTH_XRE"/>
    <property type="match status" value="1"/>
</dbReference>
<sequence length="82" mass="9272">MAIKTPLVTNQPAIGKLIRELRIETGLTQSKFGAALGVTYPTVSRWENGLAKPSPLAIKKIEKQLRQIGERRKDLLEQYLRE</sequence>
<dbReference type="HOGENOM" id="CLU_066192_58_1_3"/>
<organism evidence="2 3">
    <name type="scientific">Allocoleopsis franciscana PCC 7113</name>
    <dbReference type="NCBI Taxonomy" id="1173027"/>
    <lineage>
        <taxon>Bacteria</taxon>
        <taxon>Bacillati</taxon>
        <taxon>Cyanobacteriota</taxon>
        <taxon>Cyanophyceae</taxon>
        <taxon>Coleofasciculales</taxon>
        <taxon>Coleofasciculaceae</taxon>
        <taxon>Allocoleopsis</taxon>
        <taxon>Allocoleopsis franciscana</taxon>
    </lineage>
</organism>
<dbReference type="CDD" id="cd00093">
    <property type="entry name" value="HTH_XRE"/>
    <property type="match status" value="1"/>
</dbReference>
<dbReference type="GO" id="GO:0003677">
    <property type="term" value="F:DNA binding"/>
    <property type="evidence" value="ECO:0007669"/>
    <property type="project" value="InterPro"/>
</dbReference>
<name>K9WFY8_9CYAN</name>
<dbReference type="InterPro" id="IPR010982">
    <property type="entry name" value="Lambda_DNA-bd_dom_sf"/>
</dbReference>
<dbReference type="SUPFAM" id="SSF47413">
    <property type="entry name" value="lambda repressor-like DNA-binding domains"/>
    <property type="match status" value="1"/>
</dbReference>
<dbReference type="RefSeq" id="WP_015182855.1">
    <property type="nucleotide sequence ID" value="NC_019738.1"/>
</dbReference>
<gene>
    <name evidence="2" type="ORF">Mic7113_2929</name>
</gene>
<dbReference type="STRING" id="1173027.Mic7113_2929"/>
<dbReference type="OrthoDB" id="9801008at2"/>
<protein>
    <submittedName>
        <fullName evidence="2">Putative transcriptional regulator</fullName>
    </submittedName>
</protein>
<reference evidence="2 3" key="1">
    <citation type="submission" date="2012-06" db="EMBL/GenBank/DDBJ databases">
        <title>Finished chromosome of genome of Microcoleus sp. PCC 7113.</title>
        <authorList>
            <consortium name="US DOE Joint Genome Institute"/>
            <person name="Gugger M."/>
            <person name="Coursin T."/>
            <person name="Rippka R."/>
            <person name="Tandeau De Marsac N."/>
            <person name="Huntemann M."/>
            <person name="Wei C.-L."/>
            <person name="Han J."/>
            <person name="Detter J.C."/>
            <person name="Han C."/>
            <person name="Tapia R."/>
            <person name="Chen A."/>
            <person name="Kyrpides N."/>
            <person name="Mavromatis K."/>
            <person name="Markowitz V."/>
            <person name="Szeto E."/>
            <person name="Ivanova N."/>
            <person name="Pagani I."/>
            <person name="Pati A."/>
            <person name="Goodwin L."/>
            <person name="Nordberg H.P."/>
            <person name="Cantor M.N."/>
            <person name="Hua S.X."/>
            <person name="Woyke T."/>
            <person name="Kerfeld C.A."/>
        </authorList>
    </citation>
    <scope>NUCLEOTIDE SEQUENCE [LARGE SCALE GENOMIC DNA]</scope>
    <source>
        <strain evidence="2 3">PCC 7113</strain>
    </source>
</reference>
<feature type="domain" description="HTH cro/C1-type" evidence="1">
    <location>
        <begin position="18"/>
        <end position="71"/>
    </location>
</feature>
<dbReference type="Gene3D" id="1.10.260.40">
    <property type="entry name" value="lambda repressor-like DNA-binding domains"/>
    <property type="match status" value="1"/>
</dbReference>
<evidence type="ECO:0000313" key="2">
    <source>
        <dbReference type="EMBL" id="AFZ18706.1"/>
    </source>
</evidence>
<dbReference type="AlphaFoldDB" id="K9WFY8"/>
<dbReference type="eggNOG" id="COG2944">
    <property type="taxonomic scope" value="Bacteria"/>
</dbReference>
<dbReference type="Pfam" id="PF01381">
    <property type="entry name" value="HTH_3"/>
    <property type="match status" value="1"/>
</dbReference>
<dbReference type="PROSITE" id="PS50943">
    <property type="entry name" value="HTH_CROC1"/>
    <property type="match status" value="1"/>
</dbReference>
<evidence type="ECO:0000259" key="1">
    <source>
        <dbReference type="PROSITE" id="PS50943"/>
    </source>
</evidence>
<dbReference type="EMBL" id="CP003630">
    <property type="protein sequence ID" value="AFZ18706.1"/>
    <property type="molecule type" value="Genomic_DNA"/>
</dbReference>
<dbReference type="Proteomes" id="UP000010471">
    <property type="component" value="Chromosome"/>
</dbReference>